<dbReference type="Proteomes" id="UP000077671">
    <property type="component" value="Unassembled WGS sequence"/>
</dbReference>
<dbReference type="GO" id="GO:0005739">
    <property type="term" value="C:mitochondrion"/>
    <property type="evidence" value="ECO:0007669"/>
    <property type="project" value="TreeGrafter"/>
</dbReference>
<reference evidence="2" key="2">
    <citation type="journal article" date="2019" name="IMA Fungus">
        <title>Genome sequencing and comparison of five Tilletia species to identify candidate genes for the detection of regulated species infecting wheat.</title>
        <authorList>
            <person name="Nguyen H.D.T."/>
            <person name="Sultana T."/>
            <person name="Kesanakurti P."/>
            <person name="Hambleton S."/>
        </authorList>
    </citation>
    <scope>NUCLEOTIDE SEQUENCE</scope>
    <source>
        <strain evidence="2">DAOMC 238032</strain>
    </source>
</reference>
<proteinExistence type="predicted"/>
<evidence type="ECO:0000313" key="4">
    <source>
        <dbReference type="Proteomes" id="UP000836402"/>
    </source>
</evidence>
<comment type="caution">
    <text evidence="2">The sequence shown here is derived from an EMBL/GenBank/DDBJ whole genome shotgun (WGS) entry which is preliminary data.</text>
</comment>
<evidence type="ECO:0000313" key="1">
    <source>
        <dbReference type="EMBL" id="CAD6942993.1"/>
    </source>
</evidence>
<gene>
    <name evidence="2" type="ORF">A4X03_0g5838</name>
    <name evidence="1" type="ORF">JKIAZH3_G6271</name>
</gene>
<dbReference type="PANTHER" id="PTHR13194">
    <property type="entry name" value="COMPLEX I INTERMEDIATE-ASSOCIATED PROTEIN 30"/>
    <property type="match status" value="1"/>
</dbReference>
<dbReference type="PANTHER" id="PTHR13194:SF18">
    <property type="entry name" value="COMPLEX I INTERMEDIATE-ASSOCIATED PROTEIN 30, MITOCHONDRIAL"/>
    <property type="match status" value="1"/>
</dbReference>
<organism evidence="2 3">
    <name type="scientific">Tilletia caries</name>
    <name type="common">wheat bunt fungus</name>
    <dbReference type="NCBI Taxonomy" id="13290"/>
    <lineage>
        <taxon>Eukaryota</taxon>
        <taxon>Fungi</taxon>
        <taxon>Dikarya</taxon>
        <taxon>Basidiomycota</taxon>
        <taxon>Ustilaginomycotina</taxon>
        <taxon>Exobasidiomycetes</taxon>
        <taxon>Tilletiales</taxon>
        <taxon>Tilletiaceae</taxon>
        <taxon>Tilletia</taxon>
    </lineage>
</organism>
<keyword evidence="4" id="KW-1185">Reference proteome</keyword>
<reference evidence="2" key="1">
    <citation type="submission" date="2016-04" db="EMBL/GenBank/DDBJ databases">
        <authorList>
            <person name="Nguyen H.D."/>
            <person name="Kesanakurti P."/>
            <person name="Cullis J."/>
            <person name="Levesque C.A."/>
            <person name="Hambleton S."/>
        </authorList>
    </citation>
    <scope>NUCLEOTIDE SEQUENCE</scope>
    <source>
        <strain evidence="2">DAOMC 238032</strain>
    </source>
</reference>
<evidence type="ECO:0000313" key="2">
    <source>
        <dbReference type="EMBL" id="KAE8253647.1"/>
    </source>
</evidence>
<sequence>MSSLQNQISISAVLPPCVLRGTPPNEQPTKRAARFWGTLSYDIPRGAKIECSGYAAFRNKNRPTIFGVQIWDATMHPYLAIKLRNRRAAAAAVTNH</sequence>
<reference evidence="1" key="3">
    <citation type="submission" date="2020-10" db="EMBL/GenBank/DDBJ databases">
        <authorList>
            <person name="Sedaghatjoo S."/>
        </authorList>
    </citation>
    <scope>NUCLEOTIDE SEQUENCE</scope>
    <source>
        <strain evidence="1">AZH3</strain>
    </source>
</reference>
<dbReference type="InterPro" id="IPR039131">
    <property type="entry name" value="NDUFAF1"/>
</dbReference>
<accession>A0A177U4W3</accession>
<name>A0A177U4W3_9BASI</name>
<dbReference type="AlphaFoldDB" id="A0A177U4W3"/>
<protein>
    <submittedName>
        <fullName evidence="2">Uncharacterized protein</fullName>
    </submittedName>
</protein>
<evidence type="ECO:0000313" key="3">
    <source>
        <dbReference type="Proteomes" id="UP000077671"/>
    </source>
</evidence>
<dbReference type="GO" id="GO:0010257">
    <property type="term" value="P:NADH dehydrogenase complex assembly"/>
    <property type="evidence" value="ECO:0007669"/>
    <property type="project" value="TreeGrafter"/>
</dbReference>
<dbReference type="EMBL" id="LWDD02000999">
    <property type="protein sequence ID" value="KAE8253647.1"/>
    <property type="molecule type" value="Genomic_DNA"/>
</dbReference>
<dbReference type="GO" id="GO:0051082">
    <property type="term" value="F:unfolded protein binding"/>
    <property type="evidence" value="ECO:0007669"/>
    <property type="project" value="TreeGrafter"/>
</dbReference>
<dbReference type="EMBL" id="CAJHJG010004652">
    <property type="protein sequence ID" value="CAD6942993.1"/>
    <property type="molecule type" value="Genomic_DNA"/>
</dbReference>
<dbReference type="Proteomes" id="UP000836402">
    <property type="component" value="Unassembled WGS sequence"/>
</dbReference>
<dbReference type="GO" id="GO:0006120">
    <property type="term" value="P:mitochondrial electron transport, NADH to ubiquinone"/>
    <property type="evidence" value="ECO:0007669"/>
    <property type="project" value="TreeGrafter"/>
</dbReference>